<feature type="transmembrane region" description="Helical" evidence="2">
    <location>
        <begin position="163"/>
        <end position="193"/>
    </location>
</feature>
<keyword evidence="2" id="KW-1133">Transmembrane helix</keyword>
<dbReference type="RefSeq" id="WP_188431069.1">
    <property type="nucleotide sequence ID" value="NZ_BMEX01000003.1"/>
</dbReference>
<keyword evidence="2" id="KW-0472">Membrane</keyword>
<feature type="compositionally biased region" description="Basic and acidic residues" evidence="1">
    <location>
        <begin position="321"/>
        <end position="349"/>
    </location>
</feature>
<comment type="caution">
    <text evidence="3">The sequence shown here is derived from an EMBL/GenBank/DDBJ whole genome shotgun (WGS) entry which is preliminary data.</text>
</comment>
<sequence length="364" mass="40705">MGTFFSLLRRHGLKMWGINLLGSLIMMAAIFVMEIIFYFIGVVALLASVGIGVSVVGADNLDQAFSSASVGVILLVVLFFILIYLLTFLIQSFHSAGSIGLATEAVLDDSTSLNSYFRFATRYLWKMFLLSILLLLVSLPILIPWGIVDLGMSYASEIDSTLLFFLCGAIWLLLLVAMILFGSFLLYSPYIMISENMRPWQSIRHSIRAARKSYGKAFGTLLILLAAVAPFIIVYGLLAGASLLPIILAPDNAGVGTILGLLLLGLVFFLTFPLVQVISNLIISLRYKQHLRKWVIPEEPEPAPTEPYKQEVPMSDQDPYNYREEPLSQPHEPDPFLPPEEHQQDRDYSRNSADPNDPWDPYHR</sequence>
<dbReference type="EMBL" id="BMEX01000003">
    <property type="protein sequence ID" value="GGA41409.1"/>
    <property type="molecule type" value="Genomic_DNA"/>
</dbReference>
<evidence type="ECO:0000256" key="2">
    <source>
        <dbReference type="SAM" id="Phobius"/>
    </source>
</evidence>
<feature type="transmembrane region" description="Helical" evidence="2">
    <location>
        <begin position="20"/>
        <end position="53"/>
    </location>
</feature>
<evidence type="ECO:0000313" key="3">
    <source>
        <dbReference type="EMBL" id="GGA41409.1"/>
    </source>
</evidence>
<feature type="transmembrane region" description="Helical" evidence="2">
    <location>
        <begin position="123"/>
        <end position="143"/>
    </location>
</feature>
<feature type="transmembrane region" description="Helical" evidence="2">
    <location>
        <begin position="65"/>
        <end position="90"/>
    </location>
</feature>
<keyword evidence="2" id="KW-0812">Transmembrane</keyword>
<evidence type="ECO:0000256" key="1">
    <source>
        <dbReference type="SAM" id="MobiDB-lite"/>
    </source>
</evidence>
<gene>
    <name evidence="3" type="ORF">GCM10007416_13010</name>
</gene>
<evidence type="ECO:0000313" key="4">
    <source>
        <dbReference type="Proteomes" id="UP000617979"/>
    </source>
</evidence>
<name>A0ABQ1GD98_9BACL</name>
<dbReference type="Proteomes" id="UP000617979">
    <property type="component" value="Unassembled WGS sequence"/>
</dbReference>
<accession>A0ABQ1GD98</accession>
<feature type="transmembrane region" description="Helical" evidence="2">
    <location>
        <begin position="214"/>
        <end position="238"/>
    </location>
</feature>
<proteinExistence type="predicted"/>
<protein>
    <recommendedName>
        <fullName evidence="5">Membrane domain of glycerophosphoryl diester phosphodiesterase</fullName>
    </recommendedName>
</protein>
<reference evidence="4" key="1">
    <citation type="journal article" date="2019" name="Int. J. Syst. Evol. Microbiol.">
        <title>The Global Catalogue of Microorganisms (GCM) 10K type strain sequencing project: providing services to taxonomists for standard genome sequencing and annotation.</title>
        <authorList>
            <consortium name="The Broad Institute Genomics Platform"/>
            <consortium name="The Broad Institute Genome Sequencing Center for Infectious Disease"/>
            <person name="Wu L."/>
            <person name="Ma J."/>
        </authorList>
    </citation>
    <scope>NUCLEOTIDE SEQUENCE [LARGE SCALE GENOMIC DNA]</scope>
    <source>
        <strain evidence="4">CGMCC 1.12404</strain>
    </source>
</reference>
<feature type="transmembrane region" description="Helical" evidence="2">
    <location>
        <begin position="258"/>
        <end position="283"/>
    </location>
</feature>
<keyword evidence="4" id="KW-1185">Reference proteome</keyword>
<evidence type="ECO:0008006" key="5">
    <source>
        <dbReference type="Google" id="ProtNLM"/>
    </source>
</evidence>
<organism evidence="3 4">
    <name type="scientific">Kroppenstedtia guangzhouensis</name>
    <dbReference type="NCBI Taxonomy" id="1274356"/>
    <lineage>
        <taxon>Bacteria</taxon>
        <taxon>Bacillati</taxon>
        <taxon>Bacillota</taxon>
        <taxon>Bacilli</taxon>
        <taxon>Bacillales</taxon>
        <taxon>Thermoactinomycetaceae</taxon>
        <taxon>Kroppenstedtia</taxon>
    </lineage>
</organism>
<feature type="region of interest" description="Disordered" evidence="1">
    <location>
        <begin position="299"/>
        <end position="364"/>
    </location>
</feature>